<keyword evidence="7" id="KW-0677">Repeat</keyword>
<feature type="region of interest" description="Disordered" evidence="13">
    <location>
        <begin position="1"/>
        <end position="30"/>
    </location>
</feature>
<keyword evidence="8 12" id="KW-0863">Zinc-finger</keyword>
<name>A0A226F1B4_FOLCA</name>
<dbReference type="EMBL" id="LNIX01000001">
    <property type="protein sequence ID" value="OXA63575.1"/>
    <property type="molecule type" value="Genomic_DNA"/>
</dbReference>
<evidence type="ECO:0000259" key="14">
    <source>
        <dbReference type="PROSITE" id="PS50103"/>
    </source>
</evidence>
<feature type="region of interest" description="Disordered" evidence="13">
    <location>
        <begin position="312"/>
        <end position="335"/>
    </location>
</feature>
<comment type="similarity">
    <text evidence="3">Belongs to the ZC3H15/TMA46 family.</text>
</comment>
<dbReference type="PROSITE" id="PS50103">
    <property type="entry name" value="ZF_C3H1"/>
    <property type="match status" value="2"/>
</dbReference>
<evidence type="ECO:0000256" key="9">
    <source>
        <dbReference type="ARBA" id="ARBA00022833"/>
    </source>
</evidence>
<comment type="subcellular location">
    <subcellularLocation>
        <location evidence="2">Cytoplasm</location>
    </subcellularLocation>
    <subcellularLocation>
        <location evidence="1">Nucleus</location>
    </subcellularLocation>
</comment>
<dbReference type="Proteomes" id="UP000198287">
    <property type="component" value="Unassembled WGS sequence"/>
</dbReference>
<evidence type="ECO:0000256" key="12">
    <source>
        <dbReference type="PROSITE-ProRule" id="PRU00723"/>
    </source>
</evidence>
<evidence type="ECO:0000256" key="1">
    <source>
        <dbReference type="ARBA" id="ARBA00004123"/>
    </source>
</evidence>
<evidence type="ECO:0000256" key="8">
    <source>
        <dbReference type="ARBA" id="ARBA00022771"/>
    </source>
</evidence>
<evidence type="ECO:0000256" key="4">
    <source>
        <dbReference type="ARBA" id="ARBA00015073"/>
    </source>
</evidence>
<feature type="domain" description="C3H1-type" evidence="14">
    <location>
        <begin position="98"/>
        <end position="125"/>
    </location>
</feature>
<evidence type="ECO:0000256" key="3">
    <source>
        <dbReference type="ARBA" id="ARBA00010043"/>
    </source>
</evidence>
<gene>
    <name evidence="15" type="ORF">Fcan01_02269</name>
</gene>
<dbReference type="Gene3D" id="4.10.1000.10">
    <property type="entry name" value="Zinc finger, CCCH-type"/>
    <property type="match status" value="1"/>
</dbReference>
<dbReference type="PANTHER" id="PTHR12681:SF0">
    <property type="entry name" value="ZINC FINGER CCCH DOMAIN-CONTAINING PROTEIN 15"/>
    <property type="match status" value="1"/>
</dbReference>
<dbReference type="GO" id="GO:0003729">
    <property type="term" value="F:mRNA binding"/>
    <property type="evidence" value="ECO:0007669"/>
    <property type="project" value="TreeGrafter"/>
</dbReference>
<dbReference type="OrthoDB" id="278280at2759"/>
<dbReference type="InterPro" id="IPR000571">
    <property type="entry name" value="Znf_CCCH"/>
</dbReference>
<sequence>MPPKPSSSAGGGQKGGPSKKTEAKKKEKVIEDKTFGLKNKKGAKQQKFIQQVEKQVKFGNNPSAKLLASKVDDKKKPADDPLLTGIFKPVQKVEKGADPKSILCAFFKQGQCAKGDKCKFSHDLTIERKAEKRSLYCDLREEDTMDTWDDDKLKDVVEKKHGAQEGTKTEIICKHFLEAVEKQKYGWFWECPSSTACIYRHALPPGFILKKDLKAMKEANKENETSLEDWIEKERGKLNSLENLTKVTMETFVAWKKRKLIEKKSEEKKLADKKLRDFKAGNKLGLSGRDMFTFNPELAMDVAMEDEDEVIGCYDNNENNGDSDEGEEEKDENEYREITLGEYQNYDFEETMEKILPIENLEIDEDLFNDEDID</sequence>
<dbReference type="OMA" id="AMIFKPV"/>
<comment type="caution">
    <text evidence="15">The sequence shown here is derived from an EMBL/GenBank/DDBJ whole genome shotgun (WGS) entry which is preliminary data.</text>
</comment>
<dbReference type="GO" id="GO:0008270">
    <property type="term" value="F:zinc ion binding"/>
    <property type="evidence" value="ECO:0007669"/>
    <property type="project" value="UniProtKB-KW"/>
</dbReference>
<keyword evidence="10" id="KW-0175">Coiled coil</keyword>
<keyword evidence="11" id="KW-0539">Nucleus</keyword>
<feature type="zinc finger region" description="C3H1-type" evidence="12">
    <location>
        <begin position="167"/>
        <end position="204"/>
    </location>
</feature>
<keyword evidence="5" id="KW-0963">Cytoplasm</keyword>
<evidence type="ECO:0000256" key="5">
    <source>
        <dbReference type="ARBA" id="ARBA00022490"/>
    </source>
</evidence>
<dbReference type="InterPro" id="IPR032378">
    <property type="entry name" value="ZC3H15/TMA46_C"/>
</dbReference>
<evidence type="ECO:0000256" key="11">
    <source>
        <dbReference type="ARBA" id="ARBA00023242"/>
    </source>
</evidence>
<organism evidence="15 16">
    <name type="scientific">Folsomia candida</name>
    <name type="common">Springtail</name>
    <dbReference type="NCBI Taxonomy" id="158441"/>
    <lineage>
        <taxon>Eukaryota</taxon>
        <taxon>Metazoa</taxon>
        <taxon>Ecdysozoa</taxon>
        <taxon>Arthropoda</taxon>
        <taxon>Hexapoda</taxon>
        <taxon>Collembola</taxon>
        <taxon>Entomobryomorpha</taxon>
        <taxon>Isotomoidea</taxon>
        <taxon>Isotomidae</taxon>
        <taxon>Proisotominae</taxon>
        <taxon>Folsomia</taxon>
    </lineage>
</organism>
<dbReference type="GO" id="GO:0005634">
    <property type="term" value="C:nucleus"/>
    <property type="evidence" value="ECO:0007669"/>
    <property type="project" value="UniProtKB-SubCell"/>
</dbReference>
<evidence type="ECO:0000256" key="13">
    <source>
        <dbReference type="SAM" id="MobiDB-lite"/>
    </source>
</evidence>
<evidence type="ECO:0000313" key="15">
    <source>
        <dbReference type="EMBL" id="OXA63575.1"/>
    </source>
</evidence>
<keyword evidence="6 12" id="KW-0479">Metal-binding</keyword>
<dbReference type="InterPro" id="IPR036855">
    <property type="entry name" value="Znf_CCCH_sf"/>
</dbReference>
<dbReference type="Pfam" id="PF00642">
    <property type="entry name" value="zf-CCCH"/>
    <property type="match status" value="1"/>
</dbReference>
<dbReference type="PANTHER" id="PTHR12681">
    <property type="entry name" value="ZINC FINGER-CONTAINING PROTEIN P48ZNF"/>
    <property type="match status" value="1"/>
</dbReference>
<reference evidence="15 16" key="1">
    <citation type="submission" date="2015-12" db="EMBL/GenBank/DDBJ databases">
        <title>The genome of Folsomia candida.</title>
        <authorList>
            <person name="Faddeeva A."/>
            <person name="Derks M.F."/>
            <person name="Anvar Y."/>
            <person name="Smit S."/>
            <person name="Van Straalen N."/>
            <person name="Roelofs D."/>
        </authorList>
    </citation>
    <scope>NUCLEOTIDE SEQUENCE [LARGE SCALE GENOMIC DNA]</scope>
    <source>
        <strain evidence="15 16">VU population</strain>
        <tissue evidence="15">Whole body</tissue>
    </source>
</reference>
<evidence type="ECO:0000256" key="7">
    <source>
        <dbReference type="ARBA" id="ARBA00022737"/>
    </source>
</evidence>
<accession>A0A226F1B4</accession>
<evidence type="ECO:0000256" key="10">
    <source>
        <dbReference type="ARBA" id="ARBA00023054"/>
    </source>
</evidence>
<keyword evidence="16" id="KW-1185">Reference proteome</keyword>
<feature type="compositionally biased region" description="Basic and acidic residues" evidence="13">
    <location>
        <begin position="19"/>
        <end position="30"/>
    </location>
</feature>
<dbReference type="Gene3D" id="6.20.400.10">
    <property type="match status" value="1"/>
</dbReference>
<dbReference type="STRING" id="158441.A0A226F1B4"/>
<proteinExistence type="inferred from homology"/>
<feature type="domain" description="C3H1-type" evidence="14">
    <location>
        <begin position="167"/>
        <end position="204"/>
    </location>
</feature>
<dbReference type="Pfam" id="PF16543">
    <property type="entry name" value="DFRP_C"/>
    <property type="match status" value="1"/>
</dbReference>
<evidence type="ECO:0000256" key="2">
    <source>
        <dbReference type="ARBA" id="ARBA00004496"/>
    </source>
</evidence>
<keyword evidence="9 12" id="KW-0862">Zinc</keyword>
<feature type="compositionally biased region" description="Acidic residues" evidence="13">
    <location>
        <begin position="321"/>
        <end position="332"/>
    </location>
</feature>
<dbReference type="FunFam" id="4.10.1000.10:FF:000050">
    <property type="entry name" value="AGAP008634-PA"/>
    <property type="match status" value="1"/>
</dbReference>
<feature type="zinc finger region" description="C3H1-type" evidence="12">
    <location>
        <begin position="98"/>
        <end position="125"/>
    </location>
</feature>
<dbReference type="SMART" id="SM00356">
    <property type="entry name" value="ZnF_C3H1"/>
    <property type="match status" value="2"/>
</dbReference>
<dbReference type="AlphaFoldDB" id="A0A226F1B4"/>
<evidence type="ECO:0000313" key="16">
    <source>
        <dbReference type="Proteomes" id="UP000198287"/>
    </source>
</evidence>
<evidence type="ECO:0000256" key="6">
    <source>
        <dbReference type="ARBA" id="ARBA00022723"/>
    </source>
</evidence>
<dbReference type="SUPFAM" id="SSF90229">
    <property type="entry name" value="CCCH zinc finger"/>
    <property type="match status" value="1"/>
</dbReference>
<dbReference type="GO" id="GO:0002181">
    <property type="term" value="P:cytoplasmic translation"/>
    <property type="evidence" value="ECO:0007669"/>
    <property type="project" value="TreeGrafter"/>
</dbReference>
<dbReference type="GO" id="GO:0005829">
    <property type="term" value="C:cytosol"/>
    <property type="evidence" value="ECO:0007669"/>
    <property type="project" value="TreeGrafter"/>
</dbReference>
<protein>
    <recommendedName>
        <fullName evidence="4">Zinc finger CCCH domain-containing protein 15</fullName>
    </recommendedName>
</protein>